<dbReference type="InterPro" id="IPR037171">
    <property type="entry name" value="NagB/RpiA_transferase-like"/>
</dbReference>
<evidence type="ECO:0000256" key="2">
    <source>
        <dbReference type="ARBA" id="ARBA00023015"/>
    </source>
</evidence>
<keyword evidence="4" id="KW-0804">Transcription</keyword>
<dbReference type="InterPro" id="IPR011991">
    <property type="entry name" value="ArsR-like_HTH"/>
</dbReference>
<evidence type="ECO:0000313" key="7">
    <source>
        <dbReference type="EMBL" id="CAQ91506.1"/>
    </source>
</evidence>
<evidence type="ECO:0000256" key="4">
    <source>
        <dbReference type="ARBA" id="ARBA00023163"/>
    </source>
</evidence>
<dbReference type="SUPFAM" id="SSF100950">
    <property type="entry name" value="NagB/RpiA/CoA transferase-like"/>
    <property type="match status" value="1"/>
</dbReference>
<proteinExistence type="inferred from homology"/>
<feature type="domain" description="Sugar-binding" evidence="5">
    <location>
        <begin position="88"/>
        <end position="344"/>
    </location>
</feature>
<evidence type="ECO:0000256" key="3">
    <source>
        <dbReference type="ARBA" id="ARBA00023125"/>
    </source>
</evidence>
<dbReference type="Pfam" id="PF04198">
    <property type="entry name" value="Sugar-bind"/>
    <property type="match status" value="1"/>
</dbReference>
<dbReference type="HOGENOM" id="CLU_054506_1_1_6"/>
<keyword evidence="8" id="KW-1185">Reference proteome</keyword>
<name>B7LKW5_ESCF3</name>
<dbReference type="EMBL" id="CU928158">
    <property type="protein sequence ID" value="CAQ91506.1"/>
    <property type="molecule type" value="Genomic_DNA"/>
</dbReference>
<dbReference type="Pfam" id="PF04545">
    <property type="entry name" value="Sigma70_r4"/>
    <property type="match status" value="1"/>
</dbReference>
<dbReference type="Gene3D" id="1.10.10.60">
    <property type="entry name" value="Homeodomain-like"/>
    <property type="match status" value="1"/>
</dbReference>
<evidence type="ECO:0000259" key="6">
    <source>
        <dbReference type="Pfam" id="PF04545"/>
    </source>
</evidence>
<dbReference type="InterPro" id="IPR009057">
    <property type="entry name" value="Homeodomain-like_sf"/>
</dbReference>
<dbReference type="CDD" id="cd00090">
    <property type="entry name" value="HTH_ARSR"/>
    <property type="match status" value="1"/>
</dbReference>
<accession>B7LKW5</accession>
<dbReference type="SUPFAM" id="SSF46689">
    <property type="entry name" value="Homeodomain-like"/>
    <property type="match status" value="1"/>
</dbReference>
<dbReference type="Proteomes" id="UP000000745">
    <property type="component" value="Chromosome"/>
</dbReference>
<comment type="similarity">
    <text evidence="1">Belongs to the SorC transcriptional regulatory family.</text>
</comment>
<dbReference type="GO" id="GO:0030246">
    <property type="term" value="F:carbohydrate binding"/>
    <property type="evidence" value="ECO:0007669"/>
    <property type="project" value="InterPro"/>
</dbReference>
<keyword evidence="2" id="KW-0805">Transcription regulation</keyword>
<evidence type="ECO:0000256" key="1">
    <source>
        <dbReference type="ARBA" id="ARBA00010466"/>
    </source>
</evidence>
<dbReference type="PANTHER" id="PTHR34294:SF1">
    <property type="entry name" value="TRANSCRIPTIONAL REGULATOR LSRR"/>
    <property type="match status" value="1"/>
</dbReference>
<gene>
    <name evidence="7" type="ordered locus">EFER_4083</name>
</gene>
<dbReference type="Gene3D" id="3.40.50.1360">
    <property type="match status" value="1"/>
</dbReference>
<organism evidence="7 8">
    <name type="scientific">Escherichia fergusonii (strain ATCC 35469 / DSM 13698 / CCUG 18766 / IAM 14443 / JCM 21226 / LMG 7866 / NBRC 102419 / NCTC 12128 / CDC 0568-73)</name>
    <dbReference type="NCBI Taxonomy" id="585054"/>
    <lineage>
        <taxon>Bacteria</taxon>
        <taxon>Pseudomonadati</taxon>
        <taxon>Pseudomonadota</taxon>
        <taxon>Gammaproteobacteria</taxon>
        <taxon>Enterobacterales</taxon>
        <taxon>Enterobacteriaceae</taxon>
        <taxon>Escherichia</taxon>
    </lineage>
</organism>
<reference evidence="8" key="1">
    <citation type="journal article" date="2009" name="PLoS Genet.">
        <title>Organised genome dynamics in the Escherichia coli species results in highly diverse adaptive paths.</title>
        <authorList>
            <person name="Touchon M."/>
            <person name="Hoede C."/>
            <person name="Tenaillon O."/>
            <person name="Barbe V."/>
            <person name="Baeriswyl S."/>
            <person name="Bidet P."/>
            <person name="Bingen E."/>
            <person name="Bonacorsi S."/>
            <person name="Bouchier C."/>
            <person name="Bouvet O."/>
            <person name="Calteau A."/>
            <person name="Chiapello H."/>
            <person name="Clermont O."/>
            <person name="Cruveiller S."/>
            <person name="Danchin A."/>
            <person name="Diard M."/>
            <person name="Dossat C."/>
            <person name="Karoui M.E."/>
            <person name="Frapy E."/>
            <person name="Garry L."/>
            <person name="Ghigo J.M."/>
            <person name="Gilles A.M."/>
            <person name="Johnson J."/>
            <person name="Le Bouguenec C."/>
            <person name="Lescat M."/>
            <person name="Mangenot S."/>
            <person name="Martinez-Jehanne V."/>
            <person name="Matic I."/>
            <person name="Nassif X."/>
            <person name="Oztas S."/>
            <person name="Petit M.A."/>
            <person name="Pichon C."/>
            <person name="Rouy Z."/>
            <person name="Ruf C.S."/>
            <person name="Schneider D."/>
            <person name="Tourret J."/>
            <person name="Vacherie B."/>
            <person name="Vallenet D."/>
            <person name="Medigue C."/>
            <person name="Rocha E.P.C."/>
            <person name="Denamur E."/>
        </authorList>
    </citation>
    <scope>NUCLEOTIDE SEQUENCE [LARGE SCALE GENOMIC DNA]</scope>
    <source>
        <strain evidence="8">ATCC 35469 / DSM 13698 / BCRC 15582 / CCUG 18766 / IAM 14443 / JCM 21226 / LMG 7866 / NBRC 102419 / NCTC 12128 / CDC 0568-73</strain>
    </source>
</reference>
<dbReference type="AlphaFoldDB" id="B7LKW5"/>
<sequence>MKHSVDEVISDQAVKNEICTNVHVQEASMAVENGDDIRLIVKIAQLYYDQEMTQAQIARELGIYRTTISRLLKRGRELGLVTIAINYNYNDNLWLEQQLKQKFALKEAVVVPCQQEQEEEQLAIMGVHGAQLLERLLEPGDIIGFSWGRAVRAMVEGLSTASQSHQHICVPVIGGPSGKLESRYHVNTLTYGAAAKLKGESHLADFPALLDNALIRNGIMQSQHFRTIADYWNNIDIALVGIGSPAIRDGAIWHAFYGREESDDLYAGQIAGDICSRFYDINGATVETQINEKTLSIEIHKLKNARYSIGIAMGEEKLSGILGALRGKYINCLVTNYQTAELLLQ</sequence>
<dbReference type="GO" id="GO:0003677">
    <property type="term" value="F:DNA binding"/>
    <property type="evidence" value="ECO:0007669"/>
    <property type="project" value="UniProtKB-KW"/>
</dbReference>
<dbReference type="InterPro" id="IPR007630">
    <property type="entry name" value="RNA_pol_sigma70_r4"/>
</dbReference>
<dbReference type="InterPro" id="IPR007324">
    <property type="entry name" value="Sugar-bd_dom_put"/>
</dbReference>
<dbReference type="PANTHER" id="PTHR34294">
    <property type="entry name" value="TRANSCRIPTIONAL REGULATOR-RELATED"/>
    <property type="match status" value="1"/>
</dbReference>
<evidence type="ECO:0000259" key="5">
    <source>
        <dbReference type="Pfam" id="PF04198"/>
    </source>
</evidence>
<protein>
    <submittedName>
        <fullName evidence="7">Sorbitol/sorbose operon regulator (Sor operon activator)</fullName>
    </submittedName>
</protein>
<feature type="domain" description="RNA polymerase sigma-70 region 4" evidence="6">
    <location>
        <begin position="45"/>
        <end position="76"/>
    </location>
</feature>
<dbReference type="GO" id="GO:0003700">
    <property type="term" value="F:DNA-binding transcription factor activity"/>
    <property type="evidence" value="ECO:0007669"/>
    <property type="project" value="InterPro"/>
</dbReference>
<keyword evidence="3" id="KW-0238">DNA-binding</keyword>
<evidence type="ECO:0000313" key="8">
    <source>
        <dbReference type="Proteomes" id="UP000000745"/>
    </source>
</evidence>
<dbReference type="KEGG" id="efe:EFER_4083"/>
<dbReference type="GO" id="GO:0006352">
    <property type="term" value="P:DNA-templated transcription initiation"/>
    <property type="evidence" value="ECO:0007669"/>
    <property type="project" value="InterPro"/>
</dbReference>
<dbReference type="InterPro" id="IPR051054">
    <property type="entry name" value="SorC_transcr_regulators"/>
</dbReference>